<name>A0A6J6TH37_9ZZZZ</name>
<accession>A0A6J6TH37</accession>
<evidence type="ECO:0000313" key="1">
    <source>
        <dbReference type="EMBL" id="CAB4746500.1"/>
    </source>
</evidence>
<reference evidence="1" key="1">
    <citation type="submission" date="2020-05" db="EMBL/GenBank/DDBJ databases">
        <authorList>
            <person name="Chiriac C."/>
            <person name="Salcher M."/>
            <person name="Ghai R."/>
            <person name="Kavagutti S V."/>
        </authorList>
    </citation>
    <scope>NUCLEOTIDE SEQUENCE</scope>
</reference>
<protein>
    <submittedName>
        <fullName evidence="1">Unannotated protein</fullName>
    </submittedName>
</protein>
<organism evidence="1">
    <name type="scientific">freshwater metagenome</name>
    <dbReference type="NCBI Taxonomy" id="449393"/>
    <lineage>
        <taxon>unclassified sequences</taxon>
        <taxon>metagenomes</taxon>
        <taxon>ecological metagenomes</taxon>
    </lineage>
</organism>
<sequence length="86" mass="9624">MEPTAAQLDDFIRARLALIGVDLNDLPVDDPAAPADQVRLMESLRAFLRRVPPEISEFQMDPQLRIPALYPAEFLTWTSTGKASSR</sequence>
<dbReference type="EMBL" id="CAEZYW010000162">
    <property type="protein sequence ID" value="CAB4746500.1"/>
    <property type="molecule type" value="Genomic_DNA"/>
</dbReference>
<gene>
    <name evidence="1" type="ORF">UFOPK2786_01065</name>
</gene>
<dbReference type="AlphaFoldDB" id="A0A6J6TH37"/>
<proteinExistence type="predicted"/>